<dbReference type="InterPro" id="IPR050902">
    <property type="entry name" value="ABC_Transporter_SBP"/>
</dbReference>
<proteinExistence type="inferred from homology"/>
<name>A0A1V4SFG1_RUMHU</name>
<keyword evidence="3" id="KW-0326">Glycosidase</keyword>
<reference evidence="3 4" key="1">
    <citation type="submission" date="2017-03" db="EMBL/GenBank/DDBJ databases">
        <title>Genome sequence of Clostridium hungatei DSM 14427.</title>
        <authorList>
            <person name="Poehlein A."/>
            <person name="Daniel R."/>
        </authorList>
    </citation>
    <scope>NUCLEOTIDE SEQUENCE [LARGE SCALE GENOMIC DNA]</scope>
    <source>
        <strain evidence="3 4">DSM 14427</strain>
    </source>
</reference>
<dbReference type="InterPro" id="IPR008964">
    <property type="entry name" value="Invasin/intimin_cell_adhesion"/>
</dbReference>
<dbReference type="PANTHER" id="PTHR30535:SF34">
    <property type="entry name" value="MOLYBDATE-BINDING PROTEIN MOLA"/>
    <property type="match status" value="1"/>
</dbReference>
<dbReference type="PROSITE" id="PS50983">
    <property type="entry name" value="FE_B12_PBP"/>
    <property type="match status" value="1"/>
</dbReference>
<evidence type="ECO:0000259" key="2">
    <source>
        <dbReference type="PROSITE" id="PS50983"/>
    </source>
</evidence>
<dbReference type="SUPFAM" id="SSF49373">
    <property type="entry name" value="Invasin/intimin cell-adhesion fragments"/>
    <property type="match status" value="1"/>
</dbReference>
<dbReference type="Pfam" id="PF02368">
    <property type="entry name" value="Big_2"/>
    <property type="match status" value="1"/>
</dbReference>
<keyword evidence="3" id="KW-0378">Hydrolase</keyword>
<dbReference type="InterPro" id="IPR003343">
    <property type="entry name" value="Big_2"/>
</dbReference>
<dbReference type="OrthoDB" id="9787830at2"/>
<dbReference type="RefSeq" id="WP_080066570.1">
    <property type="nucleotide sequence ID" value="NZ_MZGX01000037.1"/>
</dbReference>
<dbReference type="Gene3D" id="1.20.58.2180">
    <property type="match status" value="1"/>
</dbReference>
<dbReference type="Proteomes" id="UP000191554">
    <property type="component" value="Unassembled WGS sequence"/>
</dbReference>
<feature type="domain" description="Fe/B12 periplasmic-binding" evidence="2">
    <location>
        <begin position="148"/>
        <end position="412"/>
    </location>
</feature>
<dbReference type="PANTHER" id="PTHR30535">
    <property type="entry name" value="VITAMIN B12-BINDING PROTEIN"/>
    <property type="match status" value="1"/>
</dbReference>
<dbReference type="CDD" id="cd01142">
    <property type="entry name" value="TroA_e"/>
    <property type="match status" value="1"/>
</dbReference>
<dbReference type="Pfam" id="PF01497">
    <property type="entry name" value="Peripla_BP_2"/>
    <property type="match status" value="1"/>
</dbReference>
<protein>
    <submittedName>
        <fullName evidence="3">Kappa-carrageenase</fullName>
        <ecNumber evidence="3">3.2.1.83</ecNumber>
    </submittedName>
</protein>
<accession>A0A1V4SFG1</accession>
<dbReference type="SUPFAM" id="SSF53807">
    <property type="entry name" value="Helical backbone' metal receptor"/>
    <property type="match status" value="1"/>
</dbReference>
<dbReference type="EC" id="3.2.1.83" evidence="3"/>
<dbReference type="GO" id="GO:0033918">
    <property type="term" value="F:kappa-carrageenase activity"/>
    <property type="evidence" value="ECO:0007669"/>
    <property type="project" value="UniProtKB-EC"/>
</dbReference>
<dbReference type="STRING" id="48256.CLHUN_41220"/>
<keyword evidence="4" id="KW-1185">Reference proteome</keyword>
<evidence type="ECO:0000313" key="3">
    <source>
        <dbReference type="EMBL" id="OPX42007.1"/>
    </source>
</evidence>
<dbReference type="AlphaFoldDB" id="A0A1V4SFG1"/>
<evidence type="ECO:0000256" key="1">
    <source>
        <dbReference type="ARBA" id="ARBA00008814"/>
    </source>
</evidence>
<dbReference type="EMBL" id="MZGX01000037">
    <property type="protein sequence ID" value="OPX42007.1"/>
    <property type="molecule type" value="Genomic_DNA"/>
</dbReference>
<dbReference type="SMART" id="SM00635">
    <property type="entry name" value="BID_2"/>
    <property type="match status" value="1"/>
</dbReference>
<organism evidence="3 4">
    <name type="scientific">Ruminiclostridium hungatei</name>
    <name type="common">Clostridium hungatei</name>
    <dbReference type="NCBI Taxonomy" id="48256"/>
    <lineage>
        <taxon>Bacteria</taxon>
        <taxon>Bacillati</taxon>
        <taxon>Bacillota</taxon>
        <taxon>Clostridia</taxon>
        <taxon>Eubacteriales</taxon>
        <taxon>Oscillospiraceae</taxon>
        <taxon>Ruminiclostridium</taxon>
    </lineage>
</organism>
<dbReference type="Gene3D" id="3.40.50.1980">
    <property type="entry name" value="Nitrogenase molybdenum iron protein domain"/>
    <property type="match status" value="2"/>
</dbReference>
<dbReference type="Gene3D" id="2.60.40.1080">
    <property type="match status" value="1"/>
</dbReference>
<dbReference type="InterPro" id="IPR002491">
    <property type="entry name" value="ABC_transptr_periplasmic_BD"/>
</dbReference>
<evidence type="ECO:0000313" key="4">
    <source>
        <dbReference type="Proteomes" id="UP000191554"/>
    </source>
</evidence>
<comment type="caution">
    <text evidence="3">The sequence shown here is derived from an EMBL/GenBank/DDBJ whole genome shotgun (WGS) entry which is preliminary data.</text>
</comment>
<sequence>MKAIKHSAKSIAKSMGRVLNVPIVILAAIVLIATAAGFTNTTPVKQVKLDKTQLSLLVDKTYNLKATILPANATNRNVIYTSGNNSVASVSKTGVIKALKAGKTTITATSAANRKLSAKLSLTVTEPSTRTITDMAGRKVVIPYNVNRVCSSGTAQNQLMLFLGAGKKIVATLPAFKANPWVQKVLPDIKAVPAPFEGKGVNIEELIKAKPDVVTLWSGTEEIQKKLDELKIPYVLIFYSTTDEFKKGISLMGEVLGKSESEKAQQFIRYYDGNIKTVSGRTSGIQADKRKRVYYMTDTPLSTEGSDSIVTSWINIAGGVNIAAKNGIKDLAATVSIESVIEWDPEVIIIRDAKNKELIMKDELWKNITAVKNRQVYVNPKGVNVWSARSADGALQPLWAGKILNPGLFKDIDLESETKKFYKTYYNYSVTAQELKDILYPEK</sequence>
<gene>
    <name evidence="3" type="primary">cgkA</name>
    <name evidence="3" type="ORF">CLHUN_41220</name>
</gene>
<comment type="similarity">
    <text evidence="1">Belongs to the bacterial solute-binding protein 8 family.</text>
</comment>